<accession>A0ABQ6ZM65</accession>
<dbReference type="Proteomes" id="UP000781710">
    <property type="component" value="Unassembled WGS sequence"/>
</dbReference>
<feature type="domain" description="DUF7079" evidence="1">
    <location>
        <begin position="10"/>
        <end position="94"/>
    </location>
</feature>
<sequence>MRLSVEELEIRRPIWIALSELYLDTKPDWARVAGICARSPFAIPGLRRILFDEVHPVVHLNLWSTAGVWDGFDQDWLIMSILARKRAPVFRLPWPEERRYPWRELKPQLVSARQRSAQAP</sequence>
<dbReference type="RefSeq" id="WP_162336058.1">
    <property type="nucleotide sequence ID" value="NZ_JBHSRQ010000007.1"/>
</dbReference>
<proteinExistence type="predicted"/>
<protein>
    <recommendedName>
        <fullName evidence="1">DUF7079 domain-containing protein</fullName>
    </recommendedName>
</protein>
<dbReference type="Pfam" id="PF23296">
    <property type="entry name" value="DUF7079"/>
    <property type="match status" value="1"/>
</dbReference>
<dbReference type="InterPro" id="IPR055507">
    <property type="entry name" value="DUF7079"/>
</dbReference>
<evidence type="ECO:0000313" key="2">
    <source>
        <dbReference type="EMBL" id="KAF1727439.1"/>
    </source>
</evidence>
<gene>
    <name evidence="2" type="ORF">CSC78_01085</name>
</gene>
<keyword evidence="3" id="KW-1185">Reference proteome</keyword>
<reference evidence="2 3" key="1">
    <citation type="submission" date="2017-10" db="EMBL/GenBank/DDBJ databases">
        <title>Whole genome sequencing of members of genus Pseudoxanthomonas.</title>
        <authorList>
            <person name="Kumar S."/>
            <person name="Bansal K."/>
            <person name="Kaur A."/>
            <person name="Patil P."/>
            <person name="Sharma S."/>
            <person name="Patil P.B."/>
        </authorList>
    </citation>
    <scope>NUCLEOTIDE SEQUENCE [LARGE SCALE GENOMIC DNA]</scope>
    <source>
        <strain evidence="2 3">DSM 17109</strain>
    </source>
</reference>
<name>A0ABQ6ZM65_9GAMM</name>
<dbReference type="EMBL" id="PDWW01000001">
    <property type="protein sequence ID" value="KAF1727439.1"/>
    <property type="molecule type" value="Genomic_DNA"/>
</dbReference>
<comment type="caution">
    <text evidence="2">The sequence shown here is derived from an EMBL/GenBank/DDBJ whole genome shotgun (WGS) entry which is preliminary data.</text>
</comment>
<evidence type="ECO:0000259" key="1">
    <source>
        <dbReference type="Pfam" id="PF23296"/>
    </source>
</evidence>
<evidence type="ECO:0000313" key="3">
    <source>
        <dbReference type="Proteomes" id="UP000781710"/>
    </source>
</evidence>
<organism evidence="2 3">
    <name type="scientific">Pseudoxanthomonas japonensis</name>
    <dbReference type="NCBI Taxonomy" id="69284"/>
    <lineage>
        <taxon>Bacteria</taxon>
        <taxon>Pseudomonadati</taxon>
        <taxon>Pseudomonadota</taxon>
        <taxon>Gammaproteobacteria</taxon>
        <taxon>Lysobacterales</taxon>
        <taxon>Lysobacteraceae</taxon>
        <taxon>Pseudoxanthomonas</taxon>
    </lineage>
</organism>